<dbReference type="Proteomes" id="UP000011991">
    <property type="component" value="Unassembled WGS sequence"/>
</dbReference>
<comment type="caution">
    <text evidence="1">The sequence shown here is derived from an EMBL/GenBank/DDBJ whole genome shotgun (WGS) entry which is preliminary data.</text>
</comment>
<sequence>MPAADEVDITGGIAESKIGLMVGNQPTIERPPKVACFASDKFL</sequence>
<dbReference type="EMBL" id="ANOG01000270">
    <property type="protein sequence ID" value="EMI21189.1"/>
    <property type="molecule type" value="Genomic_DNA"/>
</dbReference>
<keyword evidence="2" id="KW-1185">Reference proteome</keyword>
<organism evidence="1 2">
    <name type="scientific">Rhodopirellula maiorica SM1</name>
    <dbReference type="NCBI Taxonomy" id="1265738"/>
    <lineage>
        <taxon>Bacteria</taxon>
        <taxon>Pseudomonadati</taxon>
        <taxon>Planctomycetota</taxon>
        <taxon>Planctomycetia</taxon>
        <taxon>Pirellulales</taxon>
        <taxon>Pirellulaceae</taxon>
        <taxon>Novipirellula</taxon>
    </lineage>
</organism>
<dbReference type="PATRIC" id="fig|1265738.3.peg.1863"/>
<accession>M5S4S5</accession>
<evidence type="ECO:0000313" key="1">
    <source>
        <dbReference type="EMBL" id="EMI21189.1"/>
    </source>
</evidence>
<dbReference type="AlphaFoldDB" id="M5S4S5"/>
<proteinExistence type="predicted"/>
<name>M5S4S5_9BACT</name>
<gene>
    <name evidence="1" type="ORF">RMSM_01871</name>
</gene>
<reference evidence="1 2" key="1">
    <citation type="journal article" date="2013" name="Mar. Genomics">
        <title>Expression of sulfatases in Rhodopirellula baltica and the diversity of sulfatases in the genus Rhodopirellula.</title>
        <authorList>
            <person name="Wegner C.E."/>
            <person name="Richter-Heitmann T."/>
            <person name="Klindworth A."/>
            <person name="Klockow C."/>
            <person name="Richter M."/>
            <person name="Achstetter T."/>
            <person name="Glockner F.O."/>
            <person name="Harder J."/>
        </authorList>
    </citation>
    <scope>NUCLEOTIDE SEQUENCE [LARGE SCALE GENOMIC DNA]</scope>
    <source>
        <strain evidence="1 2">SM1</strain>
    </source>
</reference>
<protein>
    <submittedName>
        <fullName evidence="1">Uncharacterized protein</fullName>
    </submittedName>
</protein>
<evidence type="ECO:0000313" key="2">
    <source>
        <dbReference type="Proteomes" id="UP000011991"/>
    </source>
</evidence>